<proteinExistence type="predicted"/>
<evidence type="ECO:0008006" key="4">
    <source>
        <dbReference type="Google" id="ProtNLM"/>
    </source>
</evidence>
<dbReference type="Pfam" id="PF10976">
    <property type="entry name" value="DUF2790"/>
    <property type="match status" value="1"/>
</dbReference>
<dbReference type="InterPro" id="IPR021245">
    <property type="entry name" value="DUF2790"/>
</dbReference>
<organism evidence="2 3">
    <name type="scientific">Pseudomonas fluorescens HK44</name>
    <dbReference type="NCBI Taxonomy" id="1042209"/>
    <lineage>
        <taxon>Bacteria</taxon>
        <taxon>Pseudomonadati</taxon>
        <taxon>Pseudomonadota</taxon>
        <taxon>Gammaproteobacteria</taxon>
        <taxon>Pseudomonadales</taxon>
        <taxon>Pseudomonadaceae</taxon>
        <taxon>Pseudomonas</taxon>
    </lineage>
</organism>
<feature type="chain" id="PRO_5001456806" description="DUF2790 domain-containing protein" evidence="1">
    <location>
        <begin position="20"/>
        <end position="84"/>
    </location>
</feature>
<evidence type="ECO:0000256" key="1">
    <source>
        <dbReference type="SAM" id="SignalP"/>
    </source>
</evidence>
<protein>
    <recommendedName>
        <fullName evidence="4">DUF2790 domain-containing protein</fullName>
    </recommendedName>
</protein>
<dbReference type="PATRIC" id="fig|1042209.11.peg.361"/>
<keyword evidence="1" id="KW-0732">Signal</keyword>
<dbReference type="OrthoDB" id="7008877at2"/>
<name>A0A010SUN8_PSEFL</name>
<feature type="signal peptide" evidence="1">
    <location>
        <begin position="1"/>
        <end position="19"/>
    </location>
</feature>
<evidence type="ECO:0000313" key="2">
    <source>
        <dbReference type="EMBL" id="EXF96460.1"/>
    </source>
</evidence>
<accession>A0A010SUN8</accession>
<gene>
    <name evidence="2" type="ORF">HK44_016075</name>
</gene>
<evidence type="ECO:0000313" key="3">
    <source>
        <dbReference type="Proteomes" id="UP000022611"/>
    </source>
</evidence>
<dbReference type="HOGENOM" id="CLU_163360_2_0_6"/>
<dbReference type="RefSeq" id="WP_019689700.1">
    <property type="nucleotide sequence ID" value="NZ_AFOY02000002.1"/>
</dbReference>
<reference evidence="2 3" key="1">
    <citation type="journal article" date="2011" name="J. Bacteriol.">
        <title>Draft genome sequence of the polycyclic aromatic hydrocarbon-degrading, genetically engineered bioluminescent bioreporter Pseudomonas fluorescens HK44.</title>
        <authorList>
            <person name="Chauhan A."/>
            <person name="Layton A.C."/>
            <person name="Williams D.E."/>
            <person name="Smartt A.E."/>
            <person name="Ripp S."/>
            <person name="Karpinets T.V."/>
            <person name="Brown S.D."/>
            <person name="Sayler G.S."/>
        </authorList>
    </citation>
    <scope>NUCLEOTIDE SEQUENCE [LARGE SCALE GENOMIC DNA]</scope>
    <source>
        <strain evidence="2 3">HK44</strain>
    </source>
</reference>
<dbReference type="Gene3D" id="2.30.140.50">
    <property type="entry name" value="Protein of unknown function DUF2790"/>
    <property type="match status" value="1"/>
</dbReference>
<dbReference type="AlphaFoldDB" id="A0A010SUN8"/>
<dbReference type="Proteomes" id="UP000022611">
    <property type="component" value="Unassembled WGS sequence"/>
</dbReference>
<sequence length="84" mass="9053">MKLLTLGLATLLATGSAFAGTSDTSAVIHDRTGFFVHLDVAKVLSMTDISDQCDVTPARLDYLDHQGREHVLDYSVQGRCTNGN</sequence>
<comment type="caution">
    <text evidence="2">The sequence shown here is derived from an EMBL/GenBank/DDBJ whole genome shotgun (WGS) entry which is preliminary data.</text>
</comment>
<dbReference type="EMBL" id="AFOY02000002">
    <property type="protein sequence ID" value="EXF96460.1"/>
    <property type="molecule type" value="Genomic_DNA"/>
</dbReference>